<name>A0AA88YPL9_PINIB</name>
<dbReference type="GO" id="GO:0016477">
    <property type="term" value="P:cell migration"/>
    <property type="evidence" value="ECO:0007669"/>
    <property type="project" value="TreeGrafter"/>
</dbReference>
<evidence type="ECO:0000256" key="15">
    <source>
        <dbReference type="ARBA" id="ARBA00023137"/>
    </source>
</evidence>
<dbReference type="GO" id="GO:0007169">
    <property type="term" value="P:cell surface receptor protein tyrosine kinase signaling pathway"/>
    <property type="evidence" value="ECO:0007669"/>
    <property type="project" value="TreeGrafter"/>
</dbReference>
<evidence type="ECO:0000256" key="23">
    <source>
        <dbReference type="SAM" id="SignalP"/>
    </source>
</evidence>
<evidence type="ECO:0000256" key="2">
    <source>
        <dbReference type="ARBA" id="ARBA00010297"/>
    </source>
</evidence>
<dbReference type="SUPFAM" id="SSF103575">
    <property type="entry name" value="Plexin repeat"/>
    <property type="match status" value="1"/>
</dbReference>
<comment type="caution">
    <text evidence="20">Lacks conserved residue(s) required for the propagation of feature annotation.</text>
</comment>
<organism evidence="26 27">
    <name type="scientific">Pinctada imbricata</name>
    <name type="common">Atlantic pearl-oyster</name>
    <name type="synonym">Pinctada martensii</name>
    <dbReference type="NCBI Taxonomy" id="66713"/>
    <lineage>
        <taxon>Eukaryota</taxon>
        <taxon>Metazoa</taxon>
        <taxon>Spiralia</taxon>
        <taxon>Lophotrochozoa</taxon>
        <taxon>Mollusca</taxon>
        <taxon>Bivalvia</taxon>
        <taxon>Autobranchia</taxon>
        <taxon>Pteriomorphia</taxon>
        <taxon>Pterioida</taxon>
        <taxon>Pterioidea</taxon>
        <taxon>Pteriidae</taxon>
        <taxon>Pinctada</taxon>
    </lineage>
</organism>
<keyword evidence="15" id="KW-0829">Tyrosine-protein kinase</keyword>
<keyword evidence="12" id="KW-0832">Ubl conjugation</keyword>
<keyword evidence="8" id="KW-0677">Repeat</keyword>
<evidence type="ECO:0000256" key="10">
    <source>
        <dbReference type="ARBA" id="ARBA00022777"/>
    </source>
</evidence>
<dbReference type="FunFam" id="1.10.510.10:FF:000554">
    <property type="entry name" value="Predicted protein"/>
    <property type="match status" value="1"/>
</dbReference>
<evidence type="ECO:0000313" key="26">
    <source>
        <dbReference type="EMBL" id="KAK3103925.1"/>
    </source>
</evidence>
<dbReference type="InterPro" id="IPR001627">
    <property type="entry name" value="Semap_dom"/>
</dbReference>
<evidence type="ECO:0000256" key="21">
    <source>
        <dbReference type="PROSITE-ProRule" id="PRU10141"/>
    </source>
</evidence>
<evidence type="ECO:0000256" key="20">
    <source>
        <dbReference type="PROSITE-ProRule" id="PRU00352"/>
    </source>
</evidence>
<dbReference type="InterPro" id="IPR017441">
    <property type="entry name" value="Protein_kinase_ATP_BS"/>
</dbReference>
<evidence type="ECO:0000256" key="7">
    <source>
        <dbReference type="ARBA" id="ARBA00022729"/>
    </source>
</evidence>
<evidence type="ECO:0000256" key="4">
    <source>
        <dbReference type="ARBA" id="ARBA00022553"/>
    </source>
</evidence>
<dbReference type="PANTHER" id="PTHR24416">
    <property type="entry name" value="TYROSINE-PROTEIN KINASE RECEPTOR"/>
    <property type="match status" value="1"/>
</dbReference>
<dbReference type="EC" id="2.7.10.1" evidence="3"/>
<dbReference type="GO" id="GO:0043235">
    <property type="term" value="C:receptor complex"/>
    <property type="evidence" value="ECO:0007669"/>
    <property type="project" value="TreeGrafter"/>
</dbReference>
<keyword evidence="9 21" id="KW-0547">Nucleotide-binding</keyword>
<feature type="domain" description="Protein kinase" evidence="24">
    <location>
        <begin position="1030"/>
        <end position="1295"/>
    </location>
</feature>
<keyword evidence="14 22" id="KW-0472">Membrane</keyword>
<dbReference type="InterPro" id="IPR016201">
    <property type="entry name" value="PSI"/>
</dbReference>
<evidence type="ECO:0000256" key="14">
    <source>
        <dbReference type="ARBA" id="ARBA00023136"/>
    </source>
</evidence>
<evidence type="ECO:0000256" key="16">
    <source>
        <dbReference type="ARBA" id="ARBA00023157"/>
    </source>
</evidence>
<dbReference type="InterPro" id="IPR015943">
    <property type="entry name" value="WD40/YVTN_repeat-like_dom_sf"/>
</dbReference>
<dbReference type="GO" id="GO:0005886">
    <property type="term" value="C:plasma membrane"/>
    <property type="evidence" value="ECO:0007669"/>
    <property type="project" value="TreeGrafter"/>
</dbReference>
<gene>
    <name evidence="26" type="ORF">FSP39_022961</name>
</gene>
<keyword evidence="17" id="KW-0675">Receptor</keyword>
<keyword evidence="18" id="KW-0325">Glycoprotein</keyword>
<keyword evidence="13 22" id="KW-1133">Transmembrane helix</keyword>
<evidence type="ECO:0000256" key="18">
    <source>
        <dbReference type="ARBA" id="ARBA00023180"/>
    </source>
</evidence>
<dbReference type="InterPro" id="IPR001245">
    <property type="entry name" value="Ser-Thr/Tyr_kinase_cat_dom"/>
</dbReference>
<dbReference type="InterPro" id="IPR013783">
    <property type="entry name" value="Ig-like_fold"/>
</dbReference>
<dbReference type="PROSITE" id="PS00109">
    <property type="entry name" value="PROTEIN_KINASE_TYR"/>
    <property type="match status" value="1"/>
</dbReference>
<keyword evidence="11 21" id="KW-0067">ATP-binding</keyword>
<comment type="subcellular location">
    <subcellularLocation>
        <location evidence="1">Membrane</location>
        <topology evidence="1">Single-pass membrane protein</topology>
    </subcellularLocation>
</comment>
<dbReference type="Gene3D" id="3.30.200.20">
    <property type="entry name" value="Phosphorylase Kinase, domain 1"/>
    <property type="match status" value="1"/>
</dbReference>
<evidence type="ECO:0000256" key="19">
    <source>
        <dbReference type="ARBA" id="ARBA00051243"/>
    </source>
</evidence>
<dbReference type="EMBL" id="VSWD01000005">
    <property type="protein sequence ID" value="KAK3103925.1"/>
    <property type="molecule type" value="Genomic_DNA"/>
</dbReference>
<evidence type="ECO:0000259" key="24">
    <source>
        <dbReference type="PROSITE" id="PS50011"/>
    </source>
</evidence>
<dbReference type="CDD" id="cd00603">
    <property type="entry name" value="IPT_PCSR"/>
    <property type="match status" value="1"/>
</dbReference>
<dbReference type="SUPFAM" id="SSF101912">
    <property type="entry name" value="Sema domain"/>
    <property type="match status" value="1"/>
</dbReference>
<feature type="domain" description="Sema" evidence="25">
    <location>
        <begin position="14"/>
        <end position="466"/>
    </location>
</feature>
<accession>A0AA88YPL9</accession>
<dbReference type="InterPro" id="IPR036352">
    <property type="entry name" value="Semap_dom_sf"/>
</dbReference>
<dbReference type="SUPFAM" id="SSF56112">
    <property type="entry name" value="Protein kinase-like (PK-like)"/>
    <property type="match status" value="1"/>
</dbReference>
<dbReference type="Pfam" id="PF01437">
    <property type="entry name" value="PSI"/>
    <property type="match status" value="1"/>
</dbReference>
<dbReference type="SMART" id="SM00219">
    <property type="entry name" value="TyrKc"/>
    <property type="match status" value="1"/>
</dbReference>
<evidence type="ECO:0000256" key="3">
    <source>
        <dbReference type="ARBA" id="ARBA00011902"/>
    </source>
</evidence>
<dbReference type="SMART" id="SM00630">
    <property type="entry name" value="Sema"/>
    <property type="match status" value="1"/>
</dbReference>
<proteinExistence type="inferred from homology"/>
<dbReference type="SUPFAM" id="SSF81296">
    <property type="entry name" value="E set domains"/>
    <property type="match status" value="3"/>
</dbReference>
<sequence length="1345" mass="152065">MDVIGVTVFILTSTLVISPSVTGFYQTYTVSPENLPLREITTNNDGDIYIGGQNILLHLSKDLNHIANVTMGPVKDSKMCEPKDYACSSRELSDNLIDVLIWVQQHEKLLVCGTINQGLCELREDMNISLVDEGCFSSSSRKKQYSLIGADTDALVHPYEVNNSLNFFVTSHWDGRNQKYYTDEFFLMDIRDRRSCWSFSKVTAYSSKAFSTDVRQNTSMNFLHSFDSEVHGSYLYNIYTRNGKTRIVRICKHDKYMDSLTEFTLKCGGYNIASAAFFDSSENNLFMGFGIGSNESSHKPTNEMKANVCKVPLSMLHNKFQMVTNTCYSKGDGYSPPRWATNGTNKKCKQRFNVGLVRFCGTDTNKGIDSDFVHNMDPIFQWSDGIITTIFHHKNEATLGKENILNLGTSKGHILKVDLSNGQRSHYAKYDMSKNESVRVEPKFVFDQPRENVYLITGNKVSKFPIYSCRVHTRCDSCVTSGDPLGCGWCKNICVQKGECSDNTTWHEHSCPPFIYKIDPVSGPREGNTTLTIQGEHFGSRMDKTTVSLNNISCSITNVTDKKIVCMTSAANTTDTLPVNVKVAWQRKSTLNISGTSEIFLFNFSYKVPNVTSVTPIKIPKGGNVLITIEGEHLDIGGYRQVRIVGHTCNIISTNSSKITCKTNPWYKIRDGIRSTSSCIASKEVEVQIDGSTMYSDEKICLTDNPAVDDISPMKSIMSGGVLVTIRGTNLDSVSTIRFVVKLQNSTTTIDQECKIVSRSIVQCMMPNISSKNNIKDKKILRGSLSILMNNEEKFWTRSAAYRDKEFFVYPDPVFSTFGAKQKFEIDYTEKLLELKGQNLNHVFGKDNMSVTIEGIRCPIERMDKTFLFCNLHTVLQNISFVSDKCVVRVKAGNFKQTLGHLSFHPMFKAANTKHVVTIASVTSVILFFVVLFLVCMYINHVGPFRRKARRFEPQVSYHSDNGRGSPVPEALSNLLQQRIENEHTSTNEYMRAPYDDKEGAVGYEDDSSQVASTIDLLRKQNLLIDSDNLRLGSTIGRGNFGCVYEGYWIKKSERGEIEEQLVAVKTILRAGNSDVQSFLDEALIMKDFNHPNVMSLIGISLPEGEFPVVVLPFMKNGDLLSYIRNDQNEPTVRDLVNYGLDIAKGMEYLASIKFIHRDLAARNCMMDSDFTVKVADFGLSRDIYSKEYYKCDNKKKLPVKWMAPESIEKGTYTVKSDVWSFGVVLWELMTRGASPYGEVDNWDMTRYIRDGRRLPRPEFCPLPLYKLMLQCWEYQVTERPTFTQLIEEIENLVLTKNKAYVVSDARVDLQKCTNYHYTDQRTLQPQLSVQSTVSESAALLPQTE</sequence>
<keyword evidence="16" id="KW-1015">Disulfide bond</keyword>
<evidence type="ECO:0000256" key="9">
    <source>
        <dbReference type="ARBA" id="ARBA00022741"/>
    </source>
</evidence>
<comment type="catalytic activity">
    <reaction evidence="19">
        <text>L-tyrosyl-[protein] + ATP = O-phospho-L-tyrosyl-[protein] + ADP + H(+)</text>
        <dbReference type="Rhea" id="RHEA:10596"/>
        <dbReference type="Rhea" id="RHEA-COMP:10136"/>
        <dbReference type="Rhea" id="RHEA-COMP:20101"/>
        <dbReference type="ChEBI" id="CHEBI:15378"/>
        <dbReference type="ChEBI" id="CHEBI:30616"/>
        <dbReference type="ChEBI" id="CHEBI:46858"/>
        <dbReference type="ChEBI" id="CHEBI:61978"/>
        <dbReference type="ChEBI" id="CHEBI:456216"/>
        <dbReference type="EC" id="2.7.10.1"/>
    </reaction>
</comment>
<keyword evidence="10" id="KW-0418">Kinase</keyword>
<evidence type="ECO:0000256" key="8">
    <source>
        <dbReference type="ARBA" id="ARBA00022737"/>
    </source>
</evidence>
<dbReference type="GO" id="GO:0007399">
    <property type="term" value="P:nervous system development"/>
    <property type="evidence" value="ECO:0007669"/>
    <property type="project" value="TreeGrafter"/>
</dbReference>
<evidence type="ECO:0000256" key="5">
    <source>
        <dbReference type="ARBA" id="ARBA00022679"/>
    </source>
</evidence>
<dbReference type="PROSITE" id="PS50011">
    <property type="entry name" value="PROTEIN_KINASE_DOM"/>
    <property type="match status" value="1"/>
</dbReference>
<evidence type="ECO:0000256" key="6">
    <source>
        <dbReference type="ARBA" id="ARBA00022692"/>
    </source>
</evidence>
<evidence type="ECO:0000259" key="25">
    <source>
        <dbReference type="PROSITE" id="PS51004"/>
    </source>
</evidence>
<feature type="chain" id="PRO_5041698854" description="receptor protein-tyrosine kinase" evidence="23">
    <location>
        <begin position="24"/>
        <end position="1345"/>
    </location>
</feature>
<feature type="transmembrane region" description="Helical" evidence="22">
    <location>
        <begin position="916"/>
        <end position="940"/>
    </location>
</feature>
<dbReference type="GO" id="GO:0005524">
    <property type="term" value="F:ATP binding"/>
    <property type="evidence" value="ECO:0007669"/>
    <property type="project" value="UniProtKB-UniRule"/>
</dbReference>
<dbReference type="InterPro" id="IPR011009">
    <property type="entry name" value="Kinase-like_dom_sf"/>
</dbReference>
<dbReference type="Gene3D" id="1.10.510.10">
    <property type="entry name" value="Transferase(Phosphotransferase) domain 1"/>
    <property type="match status" value="1"/>
</dbReference>
<keyword evidence="7 23" id="KW-0732">Signal</keyword>
<dbReference type="Pfam" id="PF07714">
    <property type="entry name" value="PK_Tyr_Ser-Thr"/>
    <property type="match status" value="1"/>
</dbReference>
<evidence type="ECO:0000256" key="13">
    <source>
        <dbReference type="ARBA" id="ARBA00022989"/>
    </source>
</evidence>
<dbReference type="InterPro" id="IPR014756">
    <property type="entry name" value="Ig_E-set"/>
</dbReference>
<dbReference type="PRINTS" id="PR00109">
    <property type="entry name" value="TYRKINASE"/>
</dbReference>
<dbReference type="Gene3D" id="3.30.1680.10">
    <property type="entry name" value="ligand-binding face of the semaphorins, domain 2"/>
    <property type="match status" value="1"/>
</dbReference>
<comment type="similarity">
    <text evidence="2">Belongs to the plexin family.</text>
</comment>
<dbReference type="Gene3D" id="2.60.40.10">
    <property type="entry name" value="Immunoglobulins"/>
    <property type="match status" value="3"/>
</dbReference>
<feature type="signal peptide" evidence="23">
    <location>
        <begin position="1"/>
        <end position="23"/>
    </location>
</feature>
<evidence type="ECO:0000256" key="12">
    <source>
        <dbReference type="ARBA" id="ARBA00022843"/>
    </source>
</evidence>
<protein>
    <recommendedName>
        <fullName evidence="3">receptor protein-tyrosine kinase</fullName>
        <ecNumber evidence="3">2.7.10.1</ecNumber>
    </recommendedName>
</protein>
<dbReference type="PROSITE" id="PS51004">
    <property type="entry name" value="SEMA"/>
    <property type="match status" value="1"/>
</dbReference>
<dbReference type="SMART" id="SM00423">
    <property type="entry name" value="PSI"/>
    <property type="match status" value="1"/>
</dbReference>
<dbReference type="Pfam" id="PF01833">
    <property type="entry name" value="TIG"/>
    <property type="match status" value="3"/>
</dbReference>
<dbReference type="PANTHER" id="PTHR24416:SF564">
    <property type="entry name" value="MACROPHAGE-STIMULATING PROTEIN RECEPTOR"/>
    <property type="match status" value="1"/>
</dbReference>
<feature type="binding site" evidence="21">
    <location>
        <position position="1066"/>
    </location>
    <ligand>
        <name>ATP</name>
        <dbReference type="ChEBI" id="CHEBI:30616"/>
    </ligand>
</feature>
<keyword evidence="6 22" id="KW-0812">Transmembrane</keyword>
<dbReference type="InterPro" id="IPR050122">
    <property type="entry name" value="RTK"/>
</dbReference>
<dbReference type="InterPro" id="IPR002909">
    <property type="entry name" value="IPT_dom"/>
</dbReference>
<dbReference type="InterPro" id="IPR002165">
    <property type="entry name" value="Plexin_repeat"/>
</dbReference>
<comment type="caution">
    <text evidence="26">The sequence shown here is derived from an EMBL/GenBank/DDBJ whole genome shotgun (WGS) entry which is preliminary data.</text>
</comment>
<dbReference type="InterPro" id="IPR020635">
    <property type="entry name" value="Tyr_kinase_cat_dom"/>
</dbReference>
<keyword evidence="4" id="KW-0597">Phosphoprotein</keyword>
<evidence type="ECO:0000256" key="1">
    <source>
        <dbReference type="ARBA" id="ARBA00004167"/>
    </source>
</evidence>
<dbReference type="SMART" id="SM00429">
    <property type="entry name" value="IPT"/>
    <property type="match status" value="3"/>
</dbReference>
<dbReference type="Proteomes" id="UP001186944">
    <property type="component" value="Unassembled WGS sequence"/>
</dbReference>
<evidence type="ECO:0000256" key="11">
    <source>
        <dbReference type="ARBA" id="ARBA00022840"/>
    </source>
</evidence>
<dbReference type="InterPro" id="IPR000719">
    <property type="entry name" value="Prot_kinase_dom"/>
</dbReference>
<dbReference type="Gene3D" id="2.130.10.10">
    <property type="entry name" value="YVTN repeat-like/Quinoprotein amine dehydrogenase"/>
    <property type="match status" value="1"/>
</dbReference>
<dbReference type="PROSITE" id="PS00107">
    <property type="entry name" value="PROTEIN_KINASE_ATP"/>
    <property type="match status" value="1"/>
</dbReference>
<evidence type="ECO:0000313" key="27">
    <source>
        <dbReference type="Proteomes" id="UP001186944"/>
    </source>
</evidence>
<evidence type="ECO:0000256" key="17">
    <source>
        <dbReference type="ARBA" id="ARBA00023170"/>
    </source>
</evidence>
<dbReference type="InterPro" id="IPR008266">
    <property type="entry name" value="Tyr_kinase_AS"/>
</dbReference>
<keyword evidence="5" id="KW-0808">Transferase</keyword>
<reference evidence="26" key="1">
    <citation type="submission" date="2019-08" db="EMBL/GenBank/DDBJ databases">
        <title>The improved chromosome-level genome for the pearl oyster Pinctada fucata martensii using PacBio sequencing and Hi-C.</title>
        <authorList>
            <person name="Zheng Z."/>
        </authorList>
    </citation>
    <scope>NUCLEOTIDE SEQUENCE</scope>
    <source>
        <strain evidence="26">ZZ-2019</strain>
        <tissue evidence="26">Adductor muscle</tissue>
    </source>
</reference>
<dbReference type="GO" id="GO:0004714">
    <property type="term" value="F:transmembrane receptor protein tyrosine kinase activity"/>
    <property type="evidence" value="ECO:0007669"/>
    <property type="project" value="UniProtKB-EC"/>
</dbReference>
<keyword evidence="27" id="KW-1185">Reference proteome</keyword>
<evidence type="ECO:0000256" key="22">
    <source>
        <dbReference type="SAM" id="Phobius"/>
    </source>
</evidence>